<dbReference type="InterPro" id="IPR002075">
    <property type="entry name" value="NTF2_dom"/>
</dbReference>
<dbReference type="CDD" id="cd14342">
    <property type="entry name" value="UBA_TAP-C"/>
    <property type="match status" value="1"/>
</dbReference>
<dbReference type="PROSITE" id="PS51281">
    <property type="entry name" value="TAP_C"/>
    <property type="match status" value="1"/>
</dbReference>
<dbReference type="EMBL" id="KV453842">
    <property type="protein sequence ID" value="ODV90761.1"/>
    <property type="molecule type" value="Genomic_DNA"/>
</dbReference>
<dbReference type="GO" id="GO:0071528">
    <property type="term" value="P:tRNA re-export from nucleus"/>
    <property type="evidence" value="ECO:0007669"/>
    <property type="project" value="EnsemblFungi"/>
</dbReference>
<accession>A0A1E4TG61</accession>
<dbReference type="InterPro" id="IPR009060">
    <property type="entry name" value="UBA-like_sf"/>
</dbReference>
<dbReference type="PROSITE" id="PS51450">
    <property type="entry name" value="LRR"/>
    <property type="match status" value="1"/>
</dbReference>
<dbReference type="Gene3D" id="1.10.8.10">
    <property type="entry name" value="DNA helicase RuvA subunit, C-terminal domain"/>
    <property type="match status" value="1"/>
</dbReference>
<dbReference type="GO" id="GO:0008033">
    <property type="term" value="P:tRNA processing"/>
    <property type="evidence" value="ECO:0007669"/>
    <property type="project" value="EnsemblFungi"/>
</dbReference>
<dbReference type="GO" id="GO:0042272">
    <property type="term" value="C:nuclear RNA export factor complex"/>
    <property type="evidence" value="ECO:0007669"/>
    <property type="project" value="EnsemblFungi"/>
</dbReference>
<keyword evidence="3" id="KW-0813">Transport</keyword>
<dbReference type="PROSITE" id="PS50177">
    <property type="entry name" value="NTF2_DOMAIN"/>
    <property type="match status" value="1"/>
</dbReference>
<dbReference type="GO" id="GO:0030619">
    <property type="term" value="F:U1 snRNA binding"/>
    <property type="evidence" value="ECO:0007669"/>
    <property type="project" value="EnsemblFungi"/>
</dbReference>
<comment type="function">
    <text evidence="9">Involved in the export of mRNA from the nucleus to the cytoplasm.</text>
</comment>
<evidence type="ECO:0000256" key="4">
    <source>
        <dbReference type="ARBA" id="ARBA00022490"/>
    </source>
</evidence>
<dbReference type="GO" id="GO:0005730">
    <property type="term" value="C:nucleolus"/>
    <property type="evidence" value="ECO:0007669"/>
    <property type="project" value="EnsemblFungi"/>
</dbReference>
<evidence type="ECO:0000259" key="12">
    <source>
        <dbReference type="PROSITE" id="PS51281"/>
    </source>
</evidence>
<dbReference type="SUPFAM" id="SSF54427">
    <property type="entry name" value="NTF2-like"/>
    <property type="match status" value="1"/>
</dbReference>
<dbReference type="InterPro" id="IPR030217">
    <property type="entry name" value="NXF_fam"/>
</dbReference>
<evidence type="ECO:0000256" key="1">
    <source>
        <dbReference type="ARBA" id="ARBA00004123"/>
    </source>
</evidence>
<protein>
    <recommendedName>
        <fullName evidence="10">mRNA export factor MEX67</fullName>
    </recommendedName>
</protein>
<reference evidence="14" key="1">
    <citation type="submission" date="2016-02" db="EMBL/GenBank/DDBJ databases">
        <title>Comparative genomics of biotechnologically important yeasts.</title>
        <authorList>
            <consortium name="DOE Joint Genome Institute"/>
            <person name="Riley R."/>
            <person name="Haridas S."/>
            <person name="Wolfe K.H."/>
            <person name="Lopes M.R."/>
            <person name="Hittinger C.T."/>
            <person name="Goker M."/>
            <person name="Salamov A."/>
            <person name="Wisecaver J."/>
            <person name="Long T.M."/>
            <person name="Aerts A.L."/>
            <person name="Barry K."/>
            <person name="Choi C."/>
            <person name="Clum A."/>
            <person name="Coughlan A.Y."/>
            <person name="Deshpande S."/>
            <person name="Douglass A.P."/>
            <person name="Hanson S.J."/>
            <person name="Klenk H.-P."/>
            <person name="Labutti K."/>
            <person name="Lapidus A."/>
            <person name="Lindquist E."/>
            <person name="Lipzen A."/>
            <person name="Meier-Kolthoff J.P."/>
            <person name="Ohm R.A."/>
            <person name="Otillar R.P."/>
            <person name="Pangilinan J."/>
            <person name="Peng Y."/>
            <person name="Rokas A."/>
            <person name="Rosa C.A."/>
            <person name="Scheuner C."/>
            <person name="Sibirny A.A."/>
            <person name="Slot J.C."/>
            <person name="Stielow J.B."/>
            <person name="Sun H."/>
            <person name="Kurtzman C.P."/>
            <person name="Blackwell M."/>
            <person name="Jeffries T.W."/>
            <person name="Grigoriev I.V."/>
        </authorList>
    </citation>
    <scope>NUCLEOTIDE SEQUENCE [LARGE SCALE GENOMIC DNA]</scope>
    <source>
        <strain evidence="14">NRRL Y-17796</strain>
    </source>
</reference>
<dbReference type="InterPro" id="IPR032675">
    <property type="entry name" value="LRR_dom_sf"/>
</dbReference>
<dbReference type="SUPFAM" id="SSF52058">
    <property type="entry name" value="L domain-like"/>
    <property type="match status" value="1"/>
</dbReference>
<evidence type="ECO:0000256" key="7">
    <source>
        <dbReference type="ARBA" id="ARBA00022816"/>
    </source>
</evidence>
<dbReference type="OrthoDB" id="25872at2759"/>
<dbReference type="GO" id="GO:0030620">
    <property type="term" value="F:U2 snRNA binding"/>
    <property type="evidence" value="ECO:0007669"/>
    <property type="project" value="EnsemblFungi"/>
</dbReference>
<dbReference type="GO" id="GO:0000056">
    <property type="term" value="P:ribosomal small subunit export from nucleus"/>
    <property type="evidence" value="ECO:0007669"/>
    <property type="project" value="EnsemblFungi"/>
</dbReference>
<evidence type="ECO:0000313" key="14">
    <source>
        <dbReference type="Proteomes" id="UP000095023"/>
    </source>
</evidence>
<keyword evidence="7" id="KW-0509">mRNA transport</keyword>
<comment type="subcellular location">
    <subcellularLocation>
        <location evidence="1">Nucleus</location>
    </subcellularLocation>
</comment>
<dbReference type="Pfam" id="PF03943">
    <property type="entry name" value="TAP_C"/>
    <property type="match status" value="1"/>
</dbReference>
<evidence type="ECO:0000256" key="8">
    <source>
        <dbReference type="ARBA" id="ARBA00023242"/>
    </source>
</evidence>
<dbReference type="InterPro" id="IPR040736">
    <property type="entry name" value="Mex67_RRM"/>
</dbReference>
<dbReference type="GO" id="GO:0016973">
    <property type="term" value="P:poly(A)+ mRNA export from nucleus"/>
    <property type="evidence" value="ECO:0007669"/>
    <property type="project" value="EnsemblFungi"/>
</dbReference>
<evidence type="ECO:0000256" key="10">
    <source>
        <dbReference type="ARBA" id="ARBA00069694"/>
    </source>
</evidence>
<dbReference type="InterPro" id="IPR005637">
    <property type="entry name" value="TAP_C_dom"/>
</dbReference>
<sequence>MTNLVSVQIRHPNLPSIPQADLAKFLEQRCNVQLYESWTIDDSMYVNLSPESASALLKWNGIQFAGQSLYIQQINNPPKPRFGNQEAFNHSNQNSQGTQTTIEMLLTFLNQRYDPAQKFLNLSGLAQDPYLIQNGLFSTASTQSKMFPAMMKIAQDRVKNVESVSLESNNLADVSLVTTLSQTYPNILNLSLANNAIANIEGLSLWKHKFRNLKQLILLGNPIASTPDYQSQIAAMFPRLMVLDNQQVRTEADLLAQIPKVPLAPKRLFFEDQGITDVAGPFLTHFFQLYDTDRKQLAALYDDQSTFSVSVYKDGPGSNFISHWHSYASRNLMYISNPRRREDLLQKGAQNIIKAFGKLPGTKHSISDPSKVAVDAYKVSGIRQPGDQCINLTLHGEFNEPSSKGSRSFDRVFVLAPGGVAGMIIVTDMLTVRPRTHPGVYEIAPNETSNGSINNANETLSEQQLQLVTKLSELSGLTPEYSRLCLEQANFDLEQGMTLFQQAQSSGSLPPEAFNRQ</sequence>
<dbReference type="InterPro" id="IPR057125">
    <property type="entry name" value="NXF1/2/3/5-like_LRR"/>
</dbReference>
<dbReference type="GO" id="GO:0005737">
    <property type="term" value="C:cytoplasm"/>
    <property type="evidence" value="ECO:0007669"/>
    <property type="project" value="EnsemblFungi"/>
</dbReference>
<comment type="similarity">
    <text evidence="2">Belongs to the NXF family.</text>
</comment>
<dbReference type="GO" id="GO:0000049">
    <property type="term" value="F:tRNA binding"/>
    <property type="evidence" value="ECO:0007669"/>
    <property type="project" value="EnsemblFungi"/>
</dbReference>
<dbReference type="GO" id="GO:0030621">
    <property type="term" value="F:U4 snRNA binding"/>
    <property type="evidence" value="ECO:0007669"/>
    <property type="project" value="EnsemblFungi"/>
</dbReference>
<dbReference type="AlphaFoldDB" id="A0A1E4TG61"/>
<dbReference type="Gene3D" id="3.80.10.10">
    <property type="entry name" value="Ribonuclease Inhibitor"/>
    <property type="match status" value="1"/>
</dbReference>
<organism evidence="13 14">
    <name type="scientific">Tortispora caseinolytica NRRL Y-17796</name>
    <dbReference type="NCBI Taxonomy" id="767744"/>
    <lineage>
        <taxon>Eukaryota</taxon>
        <taxon>Fungi</taxon>
        <taxon>Dikarya</taxon>
        <taxon>Ascomycota</taxon>
        <taxon>Saccharomycotina</taxon>
        <taxon>Trigonopsidomycetes</taxon>
        <taxon>Trigonopsidales</taxon>
        <taxon>Trigonopsidaceae</taxon>
        <taxon>Tortispora</taxon>
    </lineage>
</organism>
<evidence type="ECO:0000256" key="6">
    <source>
        <dbReference type="ARBA" id="ARBA00022737"/>
    </source>
</evidence>
<keyword evidence="5" id="KW-0433">Leucine-rich repeat</keyword>
<evidence type="ECO:0000259" key="11">
    <source>
        <dbReference type="PROSITE" id="PS50177"/>
    </source>
</evidence>
<dbReference type="InterPro" id="IPR018222">
    <property type="entry name" value="Nuclear_transport_factor_2_euk"/>
</dbReference>
<dbReference type="InterPro" id="IPR032710">
    <property type="entry name" value="NTF2-like_dom_sf"/>
</dbReference>
<gene>
    <name evidence="13" type="ORF">CANCADRAFT_26747</name>
</gene>
<keyword evidence="6" id="KW-0677">Repeat</keyword>
<dbReference type="GO" id="GO:0017070">
    <property type="term" value="F:U6 snRNA binding"/>
    <property type="evidence" value="ECO:0007669"/>
    <property type="project" value="EnsemblFungi"/>
</dbReference>
<evidence type="ECO:0000256" key="5">
    <source>
        <dbReference type="ARBA" id="ARBA00022614"/>
    </source>
</evidence>
<evidence type="ECO:0000256" key="9">
    <source>
        <dbReference type="ARBA" id="ARBA00055253"/>
    </source>
</evidence>
<proteinExistence type="inferred from homology"/>
<dbReference type="GO" id="GO:0000055">
    <property type="term" value="P:ribosomal large subunit export from nucleus"/>
    <property type="evidence" value="ECO:0007669"/>
    <property type="project" value="EnsemblFungi"/>
</dbReference>
<dbReference type="Gene3D" id="3.10.450.50">
    <property type="match status" value="1"/>
</dbReference>
<dbReference type="GO" id="GO:0140602">
    <property type="term" value="C:nucleolar peripheral inclusion body"/>
    <property type="evidence" value="ECO:0007669"/>
    <property type="project" value="EnsemblFungi"/>
</dbReference>
<dbReference type="FunFam" id="3.80.10.10:FF:000296">
    <property type="entry name" value="mRNA export factor MEX67"/>
    <property type="match status" value="1"/>
</dbReference>
<feature type="domain" description="NTF2" evidence="11">
    <location>
        <begin position="278"/>
        <end position="432"/>
    </location>
</feature>
<dbReference type="InterPro" id="IPR001611">
    <property type="entry name" value="Leu-rich_rpt"/>
</dbReference>
<dbReference type="Pfam" id="PF22602">
    <property type="entry name" value="NXF_NTF2"/>
    <property type="match status" value="1"/>
</dbReference>
<dbReference type="Pfam" id="PF24048">
    <property type="entry name" value="LRR_NXF1-5"/>
    <property type="match status" value="1"/>
</dbReference>
<dbReference type="GO" id="GO:0030623">
    <property type="term" value="F:U5 snRNA binding"/>
    <property type="evidence" value="ECO:0007669"/>
    <property type="project" value="EnsemblFungi"/>
</dbReference>
<keyword evidence="8" id="KW-0539">Nucleus</keyword>
<evidence type="ECO:0000256" key="2">
    <source>
        <dbReference type="ARBA" id="ARBA00009285"/>
    </source>
</evidence>
<dbReference type="SMART" id="SM00804">
    <property type="entry name" value="TAP_C"/>
    <property type="match status" value="1"/>
</dbReference>
<dbReference type="Proteomes" id="UP000095023">
    <property type="component" value="Unassembled WGS sequence"/>
</dbReference>
<evidence type="ECO:0000313" key="13">
    <source>
        <dbReference type="EMBL" id="ODV90761.1"/>
    </source>
</evidence>
<keyword evidence="4" id="KW-0963">Cytoplasm</keyword>
<dbReference type="GO" id="GO:0015288">
    <property type="term" value="F:porin activity"/>
    <property type="evidence" value="ECO:0007669"/>
    <property type="project" value="EnsemblFungi"/>
</dbReference>
<keyword evidence="14" id="KW-1185">Reference proteome</keyword>
<evidence type="ECO:0000256" key="3">
    <source>
        <dbReference type="ARBA" id="ARBA00022448"/>
    </source>
</evidence>
<dbReference type="GO" id="GO:0005643">
    <property type="term" value="C:nuclear pore"/>
    <property type="evidence" value="ECO:0007669"/>
    <property type="project" value="EnsemblFungi"/>
</dbReference>
<dbReference type="PANTHER" id="PTHR10662">
    <property type="entry name" value="NUCLEAR RNA EXPORT FACTOR"/>
    <property type="match status" value="1"/>
</dbReference>
<dbReference type="Pfam" id="PF18444">
    <property type="entry name" value="RRM_9"/>
    <property type="match status" value="1"/>
</dbReference>
<name>A0A1E4TG61_9ASCO</name>
<dbReference type="SUPFAM" id="SSF46934">
    <property type="entry name" value="UBA-like"/>
    <property type="match status" value="1"/>
</dbReference>
<dbReference type="PANTHER" id="PTHR10662:SF22">
    <property type="entry name" value="NUCLEAR RNA EXPORT FACTOR 1"/>
    <property type="match status" value="1"/>
</dbReference>
<feature type="domain" description="TAP-C" evidence="12">
    <location>
        <begin position="462"/>
        <end position="517"/>
    </location>
</feature>